<evidence type="ECO:0000313" key="10">
    <source>
        <dbReference type="EMBL" id="OQE06793.1"/>
    </source>
</evidence>
<proteinExistence type="predicted"/>
<keyword evidence="5" id="KW-0378">Hydrolase</keyword>
<comment type="catalytic activity">
    <reaction evidence="1">
        <text>Thiol-dependent hydrolysis of ester, thioester, amide, peptide and isopeptide bonds formed by the C-terminal Gly of ubiquitin (a 76-residue protein attached to proteins as an intracellular targeting signal).</text>
        <dbReference type="EC" id="3.4.19.12"/>
    </reaction>
</comment>
<evidence type="ECO:0000259" key="9">
    <source>
        <dbReference type="Pfam" id="PF20255"/>
    </source>
</evidence>
<dbReference type="InterPro" id="IPR022099">
    <property type="entry name" value="DUF3638"/>
</dbReference>
<reference evidence="11" key="1">
    <citation type="journal article" date="2017" name="Nat. Microbiol.">
        <title>Global analysis of biosynthetic gene clusters reveals vast potential of secondary metabolite production in Penicillium species.</title>
        <authorList>
            <person name="Nielsen J.C."/>
            <person name="Grijseels S."/>
            <person name="Prigent S."/>
            <person name="Ji B."/>
            <person name="Dainat J."/>
            <person name="Nielsen K.F."/>
            <person name="Frisvad J.C."/>
            <person name="Workman M."/>
            <person name="Nielsen J."/>
        </authorList>
    </citation>
    <scope>NUCLEOTIDE SEQUENCE [LARGE SCALE GENOMIC DNA]</scope>
    <source>
        <strain evidence="11">IBT 29486</strain>
    </source>
</reference>
<dbReference type="Proteomes" id="UP000191518">
    <property type="component" value="Unassembled WGS sequence"/>
</dbReference>
<keyword evidence="6" id="KW-0788">Thiol protease</keyword>
<evidence type="ECO:0000256" key="2">
    <source>
        <dbReference type="ARBA" id="ARBA00012759"/>
    </source>
</evidence>
<sequence length="3129" mass="355825">MASLPPPSNLDLHLYLLNHVFLPPRLPKQTDYNPVFEDILLSEVIEALHAFGSRVSRQDSGHVTTVIKMINRLKSVLGDCGNINAKELVKALTELNTPSDLLPIYVREQNAAILMTRRDHVVEIESFELSARNETVITTLGRLQRIFPGPTLAMDLTTFNTPGFRDTLAQTLALMSSQTAPNTRLKVRKAGQEHDEDRDTTHPKMVTDFMMAVLRPQCSEVNALQIQKNTREEVMWFNSRFPWRRSALWLLLRVILQLTFRRLSAQGTDNIYKHFMVYFMAHILHLSCEKVSSENIYLMNAKIARRLRKLDLHDEPAWFNPVQNILQRTSHIIQDKWQEINKSCKRDADTNLLTGLSLDQDIYCKPPGLDKYIEMIKRRGSQQPVVSTDYHPQSGLVRYRPSRIPSVLKFDDPEYQIFNLASFEHWVASNLDAWVDRIQEKKNACPLLADLITRYYNAASSLYSGDPEAVSVMLLTLLELWIACDRLAVVDLHMLDEYDPCIPVHLFQSLLLPSKSQMIRLNRAEQYLTNRQQNSRYCGPVIFQGFGIESCFSVRYFDQSDRHQSLYKDICDDASGKRQQKISELLAKKQEYSRLMDLVNQSDCTHEAVSTKQSFDSGSLIHSKSCTRCDHERQANQLNINVHEWPLPTNELQAKSVVFELSLPPPFGVWRDTTIFFLMVVLKVEYISDVKPRAVYPLAEYQGLRSYLSTKVKGQRIGLLSEIKPHEGTHRRNRLISSSTQNDVCLQSGLQFQYFDHQLNCFVDSFNHTLEVAKSCTYQLPPKSSALQQFLFRPAEDPDGPSPNTAIAIQSAAPDDMTLDEWRALATMPLGVEIQWQNVLLELSTQAIDLKKIETEVFLKQIMNQSGPTQKDTWLRKAHRILMDGDFAKKLLVRVQGVFQRLGENWETIYGLSGLIFLVQRVSSLSDSSEIQELSLECMRDLRQIACNWIAIIRDRVNQTFDDTEKTNFVSKCVHIALVCTETFNIENLDAIFATASDVSVFIQCCLLIHDWKNTCTSESNTPFPILHHRWQLLTYRCYPMLAIKIVNQGDQGLNMAIQKAWTAHYITTVWSKAPSSNGHWLMSHSASQPNKVVHYNILTGALLVNGHPLARLPPDYKRNITYQILFGGSQLPVMPSVEPGMQFSCQAQYMGHTVHLKMEDIPDTDASELFVKVSNENGAWELIPPRLLLGSFLESFVQNFVHWYAVDKGYVEFRPVHTLWQSSNENWRLSEDELSKLWSLGTLDTRLLSTKSQTIKLMSRIFAPVAHELHMNCSWHLPSGILSIDLPFLRMEFTLQPNSSSLQCRQYPGMSIDTNQSLGTLTGLENKLLLINPTTQDRLLLIPEGDVTWAQNENHVKIQVSWKGETKVHVYLVDNKLGRLIDNGGPQSKLFLSYLHALTSFCLPDHLTGMTGTEQALSILRSASLRSFDNLDQEQKEILAKIAALTPQRRYYPQDTKVMQKVYWPNDLPCLSQNSDFYKEVADIFDQDRQMALFHPEMEAIYPSLPFVEKELWTRDRIRASSFCVAGFGAENHTRDFDKKYTALDSQQSSGTGQVYSICKMMYDELPCIRIIAVRDLVEDLWRLFSTLDIVHGPQIQFDISVIRYDAEWILRPNDYLLSHWCSIHRIIHSHRSVVNKFQLMLWLSAMAFSEDSEVFPLEMIAAIFLIPDIGSISLPLRDSFCPRDGCGLDRGTLKTQIHSTHLNHVPESSLKAKKNEDHSIFKGRRRSLIRENRGKAMDRMMRHFETQWPTRSPSVPNFNDHPRCSDYFNTMKATLLVQKEFVSWSNNRELRGYLTNLVTRVKSQTVCTFAMPSYSAQLPANTTRQKRGFVTLDDLLGEVPMCDLKRPQLCKLFTTSQMKNHCELLSNFIVSLELQAKSRFEKVYVAELRSSAISLQELNMEAHFVVDASEMKKEIIGYLRECQLYHERVYAAIMSRIPSYNAFTGFSKSSKPIVDKVLETLACVNQFPRLSPMILLRQLSRYQWSHLPIGWRDWLSSYGRSITDLQRAKRLASLVGKDEDLLRELQNPGHGNWEPINHPESLLLEIENGITIRDVQEEIARKIRDIKPGENAVMQLNMGEGKSSVIVPMVVAALANTPRLVRVLVAKPQSRQMIQVLVSKLGGLLSRRVYYMPISRSLKLGAVEADQILRMCQECMLHGGVLLIQPDHILSLKLMCIESFIVGRSEADQSLLKCLNFFHEYSRDIVDESDENFSVKFEQIYTMGTQSPVEFSPQRWILIQQVLGVLQKYAPSVKEEYPHSIELDTQQSGGVPRIRLLRGDAEEALFDRVATHICNNGIDSLPISRQPKQVQKAVLKYLTKQNLTPDEIAAVENPSEGGFWTESTINPLLLLRGLLAGGVLSFCFSKRWRVNYGPHRSRSPTTKLCVPYRAKDNPSPRSEFSHPDVIIVLTSLHYYYAGLEDDDLVLAFGHLFESDNAAAEYQAWVQNAPALSLSCRQLVGVNLEDRPNCTENIFPALRSSKGAVDYFLSRLVFPREMKAFPHKLSASGWDIGELKKHATVGFSGTNDGKKTLPLNVRQLVQSAQNHTNALVLTHLLQAENSVTFEPEQAKPRTSNAVLLLELVSCLDPPAQVIIDVGAQILELSNLEVAKHWLRTLPRDGPVKAIVFVDDNDEICVLDQKGVELLNNSPYARQMEACHVFLDEAHTRGIDLKLPPAYRAVVTLGPGVTKDKLVQACMRMRKLGKGQSVVFYLPNDIQFKILELNGRQNKSTITVSDVLCWAISETWAELRHSMPIWAVQGKRFERQREMWDRISTDHSLGLSGSQAENFLETECQSLQDRYRPGCAESSDLGSARNETQISQLISDRRAEFDALKFDSSALQEEQERELAPEIEFEREVQRPPMMTPNVHQLHEDLVSFVRTGVLQRPSIAVKSAFHSFFTTTSIASCIDWSSLPTRLLVTADFAKTVLTPVSQPSDLAAFQKPVRWILTSSLPSSSSSLGNIRTATLMIIISPYEARCLLPAIRQSTVVTLHQYAPRQSFAFDSLDKLSLHNIPERTGAIEIPDGLRIELNLFAGQLYLESYSEYQRLCAFLGLASVAAHEELRVDVDGFIRNGQKSSSAFRQSPVKFLRVLMSQVRKDGQGIDKSHIGQILNGVLLSPSDFADPT</sequence>
<organism evidence="10 11">
    <name type="scientific">Penicillium vulpinum</name>
    <dbReference type="NCBI Taxonomy" id="29845"/>
    <lineage>
        <taxon>Eukaryota</taxon>
        <taxon>Fungi</taxon>
        <taxon>Dikarya</taxon>
        <taxon>Ascomycota</taxon>
        <taxon>Pezizomycotina</taxon>
        <taxon>Eurotiomycetes</taxon>
        <taxon>Eurotiomycetidae</taxon>
        <taxon>Eurotiales</taxon>
        <taxon>Aspergillaceae</taxon>
        <taxon>Penicillium</taxon>
    </lineage>
</organism>
<dbReference type="Pfam" id="PF12340">
    <property type="entry name" value="DUF3638"/>
    <property type="match status" value="1"/>
</dbReference>
<feature type="domain" description="DUF3638" evidence="7">
    <location>
        <begin position="2032"/>
        <end position="2255"/>
    </location>
</feature>
<dbReference type="InterPro" id="IPR051346">
    <property type="entry name" value="OTU_Deubiquitinase"/>
</dbReference>
<dbReference type="InterPro" id="IPR046541">
    <property type="entry name" value="DUF6606"/>
</dbReference>
<protein>
    <recommendedName>
        <fullName evidence="2">ubiquitinyl hydrolase 1</fullName>
        <ecNumber evidence="2">3.4.19.12</ecNumber>
    </recommendedName>
</protein>
<comment type="caution">
    <text evidence="10">The sequence shown here is derived from an EMBL/GenBank/DDBJ whole genome shotgun (WGS) entry which is preliminary data.</text>
</comment>
<evidence type="ECO:0000256" key="4">
    <source>
        <dbReference type="ARBA" id="ARBA00022786"/>
    </source>
</evidence>
<keyword evidence="4" id="KW-0833">Ubl conjugation pathway</keyword>
<dbReference type="Pfam" id="PF12359">
    <property type="entry name" value="DUF3645"/>
    <property type="match status" value="1"/>
</dbReference>
<feature type="domain" description="DUF6606" evidence="9">
    <location>
        <begin position="16"/>
        <end position="285"/>
    </location>
</feature>
<keyword evidence="11" id="KW-1185">Reference proteome</keyword>
<feature type="domain" description="DUF3645" evidence="8">
    <location>
        <begin position="2377"/>
        <end position="2412"/>
    </location>
</feature>
<evidence type="ECO:0000256" key="6">
    <source>
        <dbReference type="ARBA" id="ARBA00022807"/>
    </source>
</evidence>
<dbReference type="PANTHER" id="PTHR13367">
    <property type="entry name" value="UBIQUITIN THIOESTERASE"/>
    <property type="match status" value="1"/>
</dbReference>
<keyword evidence="3" id="KW-0645">Protease</keyword>
<dbReference type="Pfam" id="PF20255">
    <property type="entry name" value="DUF6606"/>
    <property type="match status" value="1"/>
</dbReference>
<accession>A0A1V6RZE3</accession>
<dbReference type="EC" id="3.4.19.12" evidence="2"/>
<gene>
    <name evidence="10" type="ORF">PENVUL_c016G05164</name>
</gene>
<evidence type="ECO:0000313" key="11">
    <source>
        <dbReference type="Proteomes" id="UP000191518"/>
    </source>
</evidence>
<dbReference type="EMBL" id="MDYP01000016">
    <property type="protein sequence ID" value="OQE06793.1"/>
    <property type="molecule type" value="Genomic_DNA"/>
</dbReference>
<evidence type="ECO:0000256" key="3">
    <source>
        <dbReference type="ARBA" id="ARBA00022670"/>
    </source>
</evidence>
<evidence type="ECO:0000256" key="5">
    <source>
        <dbReference type="ARBA" id="ARBA00022801"/>
    </source>
</evidence>
<dbReference type="PANTHER" id="PTHR13367:SF34">
    <property type="match status" value="1"/>
</dbReference>
<dbReference type="GO" id="GO:0004843">
    <property type="term" value="F:cysteine-type deubiquitinase activity"/>
    <property type="evidence" value="ECO:0007669"/>
    <property type="project" value="UniProtKB-EC"/>
</dbReference>
<evidence type="ECO:0000256" key="1">
    <source>
        <dbReference type="ARBA" id="ARBA00000707"/>
    </source>
</evidence>
<dbReference type="InterPro" id="IPR022105">
    <property type="entry name" value="DUF3645"/>
</dbReference>
<evidence type="ECO:0000259" key="7">
    <source>
        <dbReference type="Pfam" id="PF12340"/>
    </source>
</evidence>
<name>A0A1V6RZE3_9EURO</name>
<dbReference type="GO" id="GO:0006508">
    <property type="term" value="P:proteolysis"/>
    <property type="evidence" value="ECO:0007669"/>
    <property type="project" value="UniProtKB-KW"/>
</dbReference>
<dbReference type="STRING" id="29845.A0A1V6RZE3"/>
<dbReference type="OrthoDB" id="3182339at2759"/>
<evidence type="ECO:0000259" key="8">
    <source>
        <dbReference type="Pfam" id="PF12359"/>
    </source>
</evidence>